<gene>
    <name evidence="1" type="ORF">L3Y34_016183</name>
</gene>
<proteinExistence type="predicted"/>
<dbReference type="Proteomes" id="UP000827892">
    <property type="component" value="Chromosome I"/>
</dbReference>
<accession>A0AAE9DWY7</accession>
<dbReference type="PANTHER" id="PTHR21503">
    <property type="entry name" value="F-BOX-CONTAINING HYPOTHETICAL PROTEIN C.ELEGANS"/>
    <property type="match status" value="1"/>
</dbReference>
<name>A0AAE9DWY7_CAEBR</name>
<evidence type="ECO:0000313" key="1">
    <source>
        <dbReference type="EMBL" id="ULU13500.1"/>
    </source>
</evidence>
<evidence type="ECO:0000313" key="2">
    <source>
        <dbReference type="Proteomes" id="UP000827892"/>
    </source>
</evidence>
<reference evidence="1 2" key="1">
    <citation type="submission" date="2022-05" db="EMBL/GenBank/DDBJ databases">
        <title>Chromosome-level reference genomes for two strains of Caenorhabditis briggsae: an improved platform for comparative genomics.</title>
        <authorList>
            <person name="Stevens L."/>
            <person name="Andersen E.C."/>
        </authorList>
    </citation>
    <scope>NUCLEOTIDE SEQUENCE [LARGE SCALE GENOMIC DNA]</scope>
    <source>
        <strain evidence="1">QX1410_ONT</strain>
        <tissue evidence="1">Whole-organism</tissue>
    </source>
</reference>
<organism evidence="1 2">
    <name type="scientific">Caenorhabditis briggsae</name>
    <dbReference type="NCBI Taxonomy" id="6238"/>
    <lineage>
        <taxon>Eukaryota</taxon>
        <taxon>Metazoa</taxon>
        <taxon>Ecdysozoa</taxon>
        <taxon>Nematoda</taxon>
        <taxon>Chromadorea</taxon>
        <taxon>Rhabditida</taxon>
        <taxon>Rhabditina</taxon>
        <taxon>Rhabditomorpha</taxon>
        <taxon>Rhabditoidea</taxon>
        <taxon>Rhabditidae</taxon>
        <taxon>Peloderinae</taxon>
        <taxon>Caenorhabditis</taxon>
    </lineage>
</organism>
<protein>
    <submittedName>
        <fullName evidence="1">Uncharacterized protein</fullName>
    </submittedName>
</protein>
<dbReference type="PANTHER" id="PTHR21503:SF36">
    <property type="entry name" value="F-BOX ASSOCIATED DOMAIN-CONTAINING PROTEIN"/>
    <property type="match status" value="1"/>
</dbReference>
<dbReference type="AlphaFoldDB" id="A0AAE9DWY7"/>
<sequence length="157" mass="18483">MEPYQDEDEKRLELIVDHGENDKRVIKWNYVNSLEHLDILIRVPVSGSDNTNLETMIIASYNGIREDILFDGIQTRRWDPKKRPARYVQSAPLGRVFQFEEFSGPQFSNYFDLDCFNFDLLNCTNAFDIVRESDGLIASVKVERDIFFMFDWNSRLS</sequence>
<dbReference type="EMBL" id="CP090891">
    <property type="protein sequence ID" value="ULU13500.1"/>
    <property type="molecule type" value="Genomic_DNA"/>
</dbReference>